<protein>
    <submittedName>
        <fullName evidence="1">Uncharacterized protein</fullName>
    </submittedName>
</protein>
<evidence type="ECO:0000313" key="1">
    <source>
        <dbReference type="EMBL" id="RPD55077.1"/>
    </source>
</evidence>
<reference evidence="1" key="1">
    <citation type="journal article" date="2018" name="Genome Biol. Evol.">
        <title>Genomics and development of Lentinus tigrinus, a white-rot wood-decaying mushroom with dimorphic fruiting bodies.</title>
        <authorList>
            <person name="Wu B."/>
            <person name="Xu Z."/>
            <person name="Knudson A."/>
            <person name="Carlson A."/>
            <person name="Chen N."/>
            <person name="Kovaka S."/>
            <person name="LaButti K."/>
            <person name="Lipzen A."/>
            <person name="Pennachio C."/>
            <person name="Riley R."/>
            <person name="Schakwitz W."/>
            <person name="Umezawa K."/>
            <person name="Ohm R.A."/>
            <person name="Grigoriev I.V."/>
            <person name="Nagy L.G."/>
            <person name="Gibbons J."/>
            <person name="Hibbett D."/>
        </authorList>
    </citation>
    <scope>NUCLEOTIDE SEQUENCE [LARGE SCALE GENOMIC DNA]</scope>
    <source>
        <strain evidence="1">ALCF2SS1-6</strain>
    </source>
</reference>
<dbReference type="EMBL" id="ML122298">
    <property type="protein sequence ID" value="RPD55077.1"/>
    <property type="molecule type" value="Genomic_DNA"/>
</dbReference>
<gene>
    <name evidence="1" type="ORF">L227DRAFT_475335</name>
</gene>
<organism evidence="1 2">
    <name type="scientific">Lentinus tigrinus ALCF2SS1-6</name>
    <dbReference type="NCBI Taxonomy" id="1328759"/>
    <lineage>
        <taxon>Eukaryota</taxon>
        <taxon>Fungi</taxon>
        <taxon>Dikarya</taxon>
        <taxon>Basidiomycota</taxon>
        <taxon>Agaricomycotina</taxon>
        <taxon>Agaricomycetes</taxon>
        <taxon>Polyporales</taxon>
        <taxon>Polyporaceae</taxon>
        <taxon>Lentinus</taxon>
    </lineage>
</organism>
<sequence length="228" mass="25976">HNLQSIKPTPKDKQCFDTLRKKGCQIFDDENERRATLTEVLFEGKITPALARRRFIGNTSYHDDGDLRASCLGVDVIYYVQEVRCEVASAKSEPFFEAIHYWIENVRHFLDKRGSQDRENVEKLNFPAVIVLHCGPYVGIAAAVYGDNPSAELLCCIPLQVHSTNDAQLEAGERAIAALRVAIHDLHRRYSTITDTRGPRADFPFRTFYKDLNGISHQFTYEEAIDDK</sequence>
<dbReference type="AlphaFoldDB" id="A0A5C2RWN2"/>
<feature type="non-terminal residue" evidence="1">
    <location>
        <position position="228"/>
    </location>
</feature>
<dbReference type="Proteomes" id="UP000313359">
    <property type="component" value="Unassembled WGS sequence"/>
</dbReference>
<dbReference type="STRING" id="1328759.A0A5C2RWN2"/>
<dbReference type="OrthoDB" id="2753408at2759"/>
<accession>A0A5C2RWN2</accession>
<keyword evidence="2" id="KW-1185">Reference proteome</keyword>
<evidence type="ECO:0000313" key="2">
    <source>
        <dbReference type="Proteomes" id="UP000313359"/>
    </source>
</evidence>
<name>A0A5C2RWN2_9APHY</name>
<proteinExistence type="predicted"/>
<feature type="non-terminal residue" evidence="1">
    <location>
        <position position="1"/>
    </location>
</feature>